<organism evidence="1 2">
    <name type="scientific">Dispira parvispora</name>
    <dbReference type="NCBI Taxonomy" id="1520584"/>
    <lineage>
        <taxon>Eukaryota</taxon>
        <taxon>Fungi</taxon>
        <taxon>Fungi incertae sedis</taxon>
        <taxon>Zoopagomycota</taxon>
        <taxon>Kickxellomycotina</taxon>
        <taxon>Dimargaritomycetes</taxon>
        <taxon>Dimargaritales</taxon>
        <taxon>Dimargaritaceae</taxon>
        <taxon>Dispira</taxon>
    </lineage>
</organism>
<accession>A0A9W8AN59</accession>
<dbReference type="SUPFAM" id="SSF53335">
    <property type="entry name" value="S-adenosyl-L-methionine-dependent methyltransferases"/>
    <property type="match status" value="1"/>
</dbReference>
<dbReference type="Gene3D" id="3.40.50.150">
    <property type="entry name" value="Vaccinia Virus protein VP39"/>
    <property type="match status" value="1"/>
</dbReference>
<sequence>FAAKLRRIKECFVERDYEGVFTNPENLPIYTAQYIPGRTLCYFQLFTQEPALFRLWKHRPHTFCMGAGAGSELVAMAAVSLFLAPTTEGPLTCHIQDFVDWQPVLNSLESTVRDVWSIPMNHFQVQFTEANLLTVDKDLETRIRQADLVTAMFVMNELFCTRKKEAMTLVKTLIRCLRPGTHFLLVDSAGSFSHIQVGNNTYMLYTIFDSLKQHFKPLIADNARWYRYPTHLKYPLKLDNMQFYVRLYEKL</sequence>
<gene>
    <name evidence="1" type="ORF">IWQ62_006631</name>
</gene>
<evidence type="ECO:0000313" key="1">
    <source>
        <dbReference type="EMBL" id="KAJ1950094.1"/>
    </source>
</evidence>
<protein>
    <submittedName>
        <fullName evidence="1">Uncharacterized protein</fullName>
    </submittedName>
</protein>
<dbReference type="Pfam" id="PF11312">
    <property type="entry name" value="Methyltransf_34"/>
    <property type="match status" value="1"/>
</dbReference>
<comment type="caution">
    <text evidence="1">The sequence shown here is derived from an EMBL/GenBank/DDBJ whole genome shotgun (WGS) entry which is preliminary data.</text>
</comment>
<dbReference type="InterPro" id="IPR029063">
    <property type="entry name" value="SAM-dependent_MTases_sf"/>
</dbReference>
<dbReference type="InterPro" id="IPR021463">
    <property type="entry name" value="Methyltransf_34"/>
</dbReference>
<proteinExistence type="predicted"/>
<name>A0A9W8AN59_9FUNG</name>
<dbReference type="AlphaFoldDB" id="A0A9W8AN59"/>
<feature type="non-terminal residue" evidence="1">
    <location>
        <position position="1"/>
    </location>
</feature>
<dbReference type="EMBL" id="JANBPY010003828">
    <property type="protein sequence ID" value="KAJ1950094.1"/>
    <property type="molecule type" value="Genomic_DNA"/>
</dbReference>
<reference evidence="1" key="1">
    <citation type="submission" date="2022-07" db="EMBL/GenBank/DDBJ databases">
        <title>Phylogenomic reconstructions and comparative analyses of Kickxellomycotina fungi.</title>
        <authorList>
            <person name="Reynolds N.K."/>
            <person name="Stajich J.E."/>
            <person name="Barry K."/>
            <person name="Grigoriev I.V."/>
            <person name="Crous P."/>
            <person name="Smith M.E."/>
        </authorList>
    </citation>
    <scope>NUCLEOTIDE SEQUENCE</scope>
    <source>
        <strain evidence="1">RSA 1196</strain>
    </source>
</reference>
<evidence type="ECO:0000313" key="2">
    <source>
        <dbReference type="Proteomes" id="UP001150925"/>
    </source>
</evidence>
<keyword evidence="2" id="KW-1185">Reference proteome</keyword>
<dbReference type="Proteomes" id="UP001150925">
    <property type="component" value="Unassembled WGS sequence"/>
</dbReference>
<dbReference type="OrthoDB" id="6419443at2759"/>